<organism evidence="9 10">
    <name type="scientific">Pectinatus haikarae</name>
    <dbReference type="NCBI Taxonomy" id="349096"/>
    <lineage>
        <taxon>Bacteria</taxon>
        <taxon>Bacillati</taxon>
        <taxon>Bacillota</taxon>
        <taxon>Negativicutes</taxon>
        <taxon>Selenomonadales</taxon>
        <taxon>Selenomonadaceae</taxon>
        <taxon>Pectinatus</taxon>
    </lineage>
</organism>
<proteinExistence type="predicted"/>
<evidence type="ECO:0000313" key="9">
    <source>
        <dbReference type="EMBL" id="MDQ0203460.1"/>
    </source>
</evidence>
<sequence length="156" mass="17301">MIIKNDDIAMLCSVLKKSGQKIVLTNGCFDIIHAGHITYLEKAASYGDCLIVGLNTDASVKRWKNDKRPIVPENERAIVINALKSVTYVVLFDETNAEKLIEKVRPDIYVKGSDYSLSTLPEAKTLQKYGGHAEFIKLLPGCSTTNIIKKVQEICS</sequence>
<dbReference type="InterPro" id="IPR011914">
    <property type="entry name" value="RfaE_dom_II"/>
</dbReference>
<dbReference type="InterPro" id="IPR004821">
    <property type="entry name" value="Cyt_trans-like"/>
</dbReference>
<dbReference type="PANTHER" id="PTHR43793">
    <property type="entry name" value="FAD SYNTHASE"/>
    <property type="match status" value="1"/>
</dbReference>
<evidence type="ECO:0000256" key="3">
    <source>
        <dbReference type="ARBA" id="ARBA00022695"/>
    </source>
</evidence>
<comment type="caution">
    <text evidence="9">The sequence shown here is derived from an EMBL/GenBank/DDBJ whole genome shotgun (WGS) entry which is preliminary data.</text>
</comment>
<name>A0ABT9Y7H9_9FIRM</name>
<protein>
    <recommendedName>
        <fullName evidence="1">D-glycero-beta-D-manno-heptose 1-phosphate adenylyltransferase</fullName>
        <ecNumber evidence="1">2.7.7.70</ecNumber>
    </recommendedName>
</protein>
<evidence type="ECO:0000256" key="6">
    <source>
        <dbReference type="ARBA" id="ARBA00023277"/>
    </source>
</evidence>
<gene>
    <name evidence="9" type="ORF">J2S01_001176</name>
</gene>
<keyword evidence="3" id="KW-0548">Nucleotidyltransferase</keyword>
<keyword evidence="2" id="KW-0808">Transferase</keyword>
<evidence type="ECO:0000313" key="10">
    <source>
        <dbReference type="Proteomes" id="UP001239167"/>
    </source>
</evidence>
<dbReference type="EMBL" id="JAUSUE010000006">
    <property type="protein sequence ID" value="MDQ0203460.1"/>
    <property type="molecule type" value="Genomic_DNA"/>
</dbReference>
<dbReference type="InterPro" id="IPR050385">
    <property type="entry name" value="Archaeal_FAD_synthase"/>
</dbReference>
<reference evidence="9 10" key="1">
    <citation type="submission" date="2023-07" db="EMBL/GenBank/DDBJ databases">
        <title>Genomic Encyclopedia of Type Strains, Phase IV (KMG-IV): sequencing the most valuable type-strain genomes for metagenomic binning, comparative biology and taxonomic classification.</title>
        <authorList>
            <person name="Goeker M."/>
        </authorList>
    </citation>
    <scope>NUCLEOTIDE SEQUENCE [LARGE SCALE GENOMIC DNA]</scope>
    <source>
        <strain evidence="9 10">DSM 16980</strain>
    </source>
</reference>
<dbReference type="NCBIfam" id="TIGR02199">
    <property type="entry name" value="rfaE_dom_II"/>
    <property type="match status" value="1"/>
</dbReference>
<evidence type="ECO:0000256" key="7">
    <source>
        <dbReference type="ARBA" id="ARBA00047428"/>
    </source>
</evidence>
<accession>A0ABT9Y7H9</accession>
<keyword evidence="4" id="KW-0547">Nucleotide-binding</keyword>
<keyword evidence="6" id="KW-0119">Carbohydrate metabolism</keyword>
<dbReference type="Gene3D" id="3.40.50.620">
    <property type="entry name" value="HUPs"/>
    <property type="match status" value="1"/>
</dbReference>
<dbReference type="Pfam" id="PF01467">
    <property type="entry name" value="CTP_transf_like"/>
    <property type="match status" value="1"/>
</dbReference>
<dbReference type="NCBIfam" id="TIGR00125">
    <property type="entry name" value="cyt_tran_rel"/>
    <property type="match status" value="1"/>
</dbReference>
<feature type="domain" description="Cytidyltransferase-like" evidence="8">
    <location>
        <begin position="24"/>
        <end position="149"/>
    </location>
</feature>
<dbReference type="SUPFAM" id="SSF52374">
    <property type="entry name" value="Nucleotidylyl transferase"/>
    <property type="match status" value="1"/>
</dbReference>
<keyword evidence="10" id="KW-1185">Reference proteome</keyword>
<dbReference type="EC" id="2.7.7.70" evidence="1"/>
<dbReference type="Proteomes" id="UP001239167">
    <property type="component" value="Unassembled WGS sequence"/>
</dbReference>
<dbReference type="InterPro" id="IPR014729">
    <property type="entry name" value="Rossmann-like_a/b/a_fold"/>
</dbReference>
<evidence type="ECO:0000256" key="1">
    <source>
        <dbReference type="ARBA" id="ARBA00012519"/>
    </source>
</evidence>
<evidence type="ECO:0000256" key="4">
    <source>
        <dbReference type="ARBA" id="ARBA00022741"/>
    </source>
</evidence>
<dbReference type="RefSeq" id="WP_196604658.1">
    <property type="nucleotide sequence ID" value="NZ_CP116940.1"/>
</dbReference>
<evidence type="ECO:0000259" key="8">
    <source>
        <dbReference type="Pfam" id="PF01467"/>
    </source>
</evidence>
<dbReference type="PANTHER" id="PTHR43793:SF2">
    <property type="entry name" value="BIFUNCTIONAL PROTEIN HLDE"/>
    <property type="match status" value="1"/>
</dbReference>
<evidence type="ECO:0000256" key="2">
    <source>
        <dbReference type="ARBA" id="ARBA00022679"/>
    </source>
</evidence>
<keyword evidence="5" id="KW-0067">ATP-binding</keyword>
<comment type="catalytic activity">
    <reaction evidence="7">
        <text>D-glycero-beta-D-manno-heptose 1-phosphate + ATP + H(+) = ADP-D-glycero-beta-D-manno-heptose + diphosphate</text>
        <dbReference type="Rhea" id="RHEA:27465"/>
        <dbReference type="ChEBI" id="CHEBI:15378"/>
        <dbReference type="ChEBI" id="CHEBI:30616"/>
        <dbReference type="ChEBI" id="CHEBI:33019"/>
        <dbReference type="ChEBI" id="CHEBI:59967"/>
        <dbReference type="ChEBI" id="CHEBI:61593"/>
        <dbReference type="EC" id="2.7.7.70"/>
    </reaction>
</comment>
<evidence type="ECO:0000256" key="5">
    <source>
        <dbReference type="ARBA" id="ARBA00022840"/>
    </source>
</evidence>